<keyword evidence="6" id="KW-0153">Cholesterol metabolism</keyword>
<dbReference type="EC" id="1.3.1.71" evidence="17"/>
<evidence type="ECO:0000256" key="19">
    <source>
        <dbReference type="SAM" id="Phobius"/>
    </source>
</evidence>
<evidence type="ECO:0000256" key="5">
    <source>
        <dbReference type="ARBA" id="ARBA00022692"/>
    </source>
</evidence>
<feature type="transmembrane region" description="Helical" evidence="19">
    <location>
        <begin position="55"/>
        <end position="80"/>
    </location>
</feature>
<evidence type="ECO:0000256" key="11">
    <source>
        <dbReference type="ARBA" id="ARBA00023011"/>
    </source>
</evidence>
<dbReference type="GO" id="GO:0006695">
    <property type="term" value="P:cholesterol biosynthetic process"/>
    <property type="evidence" value="ECO:0007669"/>
    <property type="project" value="UniProtKB-KW"/>
</dbReference>
<dbReference type="InterPro" id="IPR018083">
    <property type="entry name" value="Sterol_reductase_CS"/>
</dbReference>
<feature type="transmembrane region" description="Helical" evidence="19">
    <location>
        <begin position="219"/>
        <end position="237"/>
    </location>
</feature>
<feature type="transmembrane region" description="Helical" evidence="19">
    <location>
        <begin position="15"/>
        <end position="34"/>
    </location>
</feature>
<evidence type="ECO:0000256" key="7">
    <source>
        <dbReference type="ARBA" id="ARBA00022857"/>
    </source>
</evidence>
<keyword evidence="6" id="KW-0152">Cholesterol biosynthesis</keyword>
<keyword evidence="14" id="KW-1207">Sterol metabolism</keyword>
<evidence type="ECO:0000256" key="16">
    <source>
        <dbReference type="ARBA" id="ARBA00029435"/>
    </source>
</evidence>
<comment type="catalytic activity">
    <reaction evidence="18">
        <text>ergosterol + NADP(+) = ergosta-5,7,22,24(28)-tetraen-3beta-ol + NADPH + H(+)</text>
        <dbReference type="Rhea" id="RHEA:18501"/>
        <dbReference type="ChEBI" id="CHEBI:15378"/>
        <dbReference type="ChEBI" id="CHEBI:16933"/>
        <dbReference type="ChEBI" id="CHEBI:18249"/>
        <dbReference type="ChEBI" id="CHEBI:57783"/>
        <dbReference type="ChEBI" id="CHEBI:58349"/>
        <dbReference type="EC" id="1.3.1.71"/>
    </reaction>
    <physiologicalReaction direction="right-to-left" evidence="18">
        <dbReference type="Rhea" id="RHEA:18503"/>
    </physiologicalReaction>
</comment>
<feature type="transmembrane region" description="Helical" evidence="19">
    <location>
        <begin position="168"/>
        <end position="185"/>
    </location>
</feature>
<comment type="pathway">
    <text evidence="16">Steroid metabolism; ergosterol biosynthesis.</text>
</comment>
<dbReference type="Pfam" id="PF01222">
    <property type="entry name" value="ERG4_ERG24"/>
    <property type="match status" value="2"/>
</dbReference>
<feature type="transmembrane region" description="Helical" evidence="19">
    <location>
        <begin position="136"/>
        <end position="156"/>
    </location>
</feature>
<comment type="caution">
    <text evidence="20">The sequence shown here is derived from an EMBL/GenBank/DDBJ whole genome shotgun (WGS) entry which is preliminary data.</text>
</comment>
<keyword evidence="15" id="KW-0753">Steroid metabolism</keyword>
<proteinExistence type="inferred from homology"/>
<feature type="transmembrane region" description="Helical" evidence="19">
    <location>
        <begin position="197"/>
        <end position="213"/>
    </location>
</feature>
<evidence type="ECO:0000256" key="17">
    <source>
        <dbReference type="ARBA" id="ARBA00038892"/>
    </source>
</evidence>
<sequence>MGEPGKEFGGTPGNIGLMIFSHVLPFYFCLSLKYSSGGIYWPSSFADFFIDFKNCCTPTITAFLVYIGFFLIQLFFAAFLPGLKVKGLPVPTENNFQYSYNCNALYSWYLSLILAAVVHITGIFPLTYLANNFGSILCCSVIFSDILSVIIHFYALKTNQTCRMSNEFIYDFFMGVWLNPSIWIANRRVDLKMFAEVRLSWLLLFFLIMSAAVKQYELYGYISLPMIFLLTAQFLYVNAIMKGEECIVTTWDIFYEKWGWIAQSQKNRFRAKQRGIYVARNTFPQLPYGTLDNPKYLKTQAGDSLLIDGWWKYARKIHYTADICMAFCWAVSCYQTPGILPYFYPVFFTSMILHRYQRDMERCQQKYGNDWKIYCKKVPYAFIPGLI</sequence>
<evidence type="ECO:0000313" key="21">
    <source>
        <dbReference type="Proteomes" id="UP000681722"/>
    </source>
</evidence>
<evidence type="ECO:0000256" key="6">
    <source>
        <dbReference type="ARBA" id="ARBA00022778"/>
    </source>
</evidence>
<dbReference type="Proteomes" id="UP000681722">
    <property type="component" value="Unassembled WGS sequence"/>
</dbReference>
<evidence type="ECO:0000256" key="4">
    <source>
        <dbReference type="ARBA" id="ARBA00022516"/>
    </source>
</evidence>
<dbReference type="EMBL" id="CAJOBC010000001">
    <property type="protein sequence ID" value="CAF3514257.1"/>
    <property type="molecule type" value="Genomic_DNA"/>
</dbReference>
<evidence type="ECO:0000256" key="10">
    <source>
        <dbReference type="ARBA" id="ARBA00023002"/>
    </source>
</evidence>
<evidence type="ECO:0000256" key="13">
    <source>
        <dbReference type="ARBA" id="ARBA00023136"/>
    </source>
</evidence>
<keyword evidence="10" id="KW-0560">Oxidoreductase</keyword>
<reference evidence="20" key="1">
    <citation type="submission" date="2021-02" db="EMBL/GenBank/DDBJ databases">
        <authorList>
            <person name="Nowell W R."/>
        </authorList>
    </citation>
    <scope>NUCLEOTIDE SEQUENCE</scope>
</reference>
<keyword evidence="8" id="KW-0752">Steroid biosynthesis</keyword>
<name>A0A8S2GG16_9BILA</name>
<evidence type="ECO:0000256" key="12">
    <source>
        <dbReference type="ARBA" id="ARBA00023098"/>
    </source>
</evidence>
<comment type="subcellular location">
    <subcellularLocation>
        <location evidence="1">Membrane</location>
        <topology evidence="1">Multi-pass membrane protein</topology>
    </subcellularLocation>
</comment>
<evidence type="ECO:0000256" key="18">
    <source>
        <dbReference type="ARBA" id="ARBA00048918"/>
    </source>
</evidence>
<keyword evidence="7" id="KW-0521">NADP</keyword>
<dbReference type="GO" id="GO:0006696">
    <property type="term" value="P:ergosterol biosynthetic process"/>
    <property type="evidence" value="ECO:0007669"/>
    <property type="project" value="TreeGrafter"/>
</dbReference>
<keyword evidence="11" id="KW-0756">Sterol biosynthesis</keyword>
<dbReference type="PROSITE" id="PS01018">
    <property type="entry name" value="STEROL_REDUCT_2"/>
    <property type="match status" value="1"/>
</dbReference>
<keyword evidence="13 19" id="KW-0472">Membrane</keyword>
<dbReference type="Gene3D" id="1.20.120.1630">
    <property type="match status" value="1"/>
</dbReference>
<evidence type="ECO:0000256" key="3">
    <source>
        <dbReference type="ARBA" id="ARBA00005402"/>
    </source>
</evidence>
<keyword evidence="12" id="KW-0443">Lipid metabolism</keyword>
<evidence type="ECO:0000256" key="1">
    <source>
        <dbReference type="ARBA" id="ARBA00004141"/>
    </source>
</evidence>
<keyword evidence="4" id="KW-0444">Lipid biosynthesis</keyword>
<evidence type="ECO:0000256" key="14">
    <source>
        <dbReference type="ARBA" id="ARBA00023166"/>
    </source>
</evidence>
<dbReference type="InterPro" id="IPR001171">
    <property type="entry name" value="ERG24_DHCR-like"/>
</dbReference>
<dbReference type="AlphaFoldDB" id="A0A8S2GG16"/>
<dbReference type="GO" id="GO:0005789">
    <property type="term" value="C:endoplasmic reticulum membrane"/>
    <property type="evidence" value="ECO:0007669"/>
    <property type="project" value="TreeGrafter"/>
</dbReference>
<evidence type="ECO:0000256" key="15">
    <source>
        <dbReference type="ARBA" id="ARBA00023221"/>
    </source>
</evidence>
<dbReference type="GO" id="GO:0000246">
    <property type="term" value="F:Delta24(24-1) sterol reductase activity"/>
    <property type="evidence" value="ECO:0007669"/>
    <property type="project" value="UniProtKB-EC"/>
</dbReference>
<evidence type="ECO:0000256" key="8">
    <source>
        <dbReference type="ARBA" id="ARBA00022955"/>
    </source>
</evidence>
<dbReference type="PANTHER" id="PTHR21257:SF31">
    <property type="entry name" value="DELTA(24(24(1)))-STEROL REDUCTASE ERG4"/>
    <property type="match status" value="1"/>
</dbReference>
<organism evidence="20 21">
    <name type="scientific">Didymodactylos carnosus</name>
    <dbReference type="NCBI Taxonomy" id="1234261"/>
    <lineage>
        <taxon>Eukaryota</taxon>
        <taxon>Metazoa</taxon>
        <taxon>Spiralia</taxon>
        <taxon>Gnathifera</taxon>
        <taxon>Rotifera</taxon>
        <taxon>Eurotatoria</taxon>
        <taxon>Bdelloidea</taxon>
        <taxon>Philodinida</taxon>
        <taxon>Philodinidae</taxon>
        <taxon>Didymodactylos</taxon>
    </lineage>
</organism>
<protein>
    <recommendedName>
        <fullName evidence="17">Delta(24(24(1)))-sterol reductase</fullName>
        <ecNumber evidence="17">1.3.1.71</ecNumber>
    </recommendedName>
</protein>
<dbReference type="PANTHER" id="PTHR21257">
    <property type="entry name" value="DELTA(14)-STEROL REDUCTASE"/>
    <property type="match status" value="1"/>
</dbReference>
<dbReference type="OrthoDB" id="5326588at2759"/>
<evidence type="ECO:0000256" key="2">
    <source>
        <dbReference type="ARBA" id="ARBA00004770"/>
    </source>
</evidence>
<accession>A0A8S2GG16</accession>
<evidence type="ECO:0000313" key="20">
    <source>
        <dbReference type="EMBL" id="CAF3514257.1"/>
    </source>
</evidence>
<comment type="pathway">
    <text evidence="2">Steroid biosynthesis; cholesterol biosynthesis.</text>
</comment>
<evidence type="ECO:0000256" key="9">
    <source>
        <dbReference type="ARBA" id="ARBA00022989"/>
    </source>
</evidence>
<gene>
    <name evidence="20" type="ORF">SRO942_LOCUS2</name>
</gene>
<comment type="similarity">
    <text evidence="3">Belongs to the ERG4/ERG24 family.</text>
</comment>
<keyword evidence="9 19" id="KW-1133">Transmembrane helix</keyword>
<keyword evidence="5 19" id="KW-0812">Transmembrane</keyword>
<feature type="transmembrane region" description="Helical" evidence="19">
    <location>
        <begin position="106"/>
        <end position="129"/>
    </location>
</feature>